<dbReference type="Proteomes" id="UP000198549">
    <property type="component" value="Chromosome I"/>
</dbReference>
<dbReference type="GO" id="GO:0006310">
    <property type="term" value="P:DNA recombination"/>
    <property type="evidence" value="ECO:0007669"/>
    <property type="project" value="UniProtKB-KW"/>
</dbReference>
<dbReference type="Proteomes" id="UP000460142">
    <property type="component" value="Unassembled WGS sequence"/>
</dbReference>
<organism evidence="3 4">
    <name type="scientific">Pseudomonas reinekei</name>
    <dbReference type="NCBI Taxonomy" id="395598"/>
    <lineage>
        <taxon>Bacteria</taxon>
        <taxon>Pseudomonadati</taxon>
        <taxon>Pseudomonadota</taxon>
        <taxon>Gammaproteobacteria</taxon>
        <taxon>Pseudomonadales</taxon>
        <taxon>Pseudomonadaceae</taxon>
        <taxon>Pseudomonas</taxon>
    </lineage>
</organism>
<dbReference type="InterPro" id="IPR011010">
    <property type="entry name" value="DNA_brk_join_enz"/>
</dbReference>
<sequence length="491" mass="57350">MTQLYRILSNVRLPSGATPAMKGSRHLVTYLEIPELPLMFWPNGYPCHLVNIWLAETANRSTGHESAKTNATLITHLIRFCYSRDISFYDFSDTYFKSLTTELSEETKTPQGGIEEKSRSKAHVRSIQLTSLYFLMWVQEKHPLQTETPLIGVSSEHPRITVEWRLSPRSTKPYIWHPLLVAKSSPINDKFAIPDTFIAKIRDEIFRRHITSKLPARSKLKEINNVELFEANLKYLFSRRMFVVNMMTSFGLRPEELYDMPLEENANIMESLIILLPTKKTRNYKLTRRLKINLNLAVTLQTYFDDRSSFINFLNETHITIREPNRVLLGENGGTLNKSSITKEFDRLCESAGFRNIKMCLSMFRHRFITREVKAELLLRFNTNPEFARELTPALRDDVSRVVIRKTGHRDPRSVWTYVDEEYKLLTSDDNLQKLNSTKDDIEQTKNSLLDFCYRNQIQTKGRNSDQIDEIRKALKVLEHQLFALQTKKDM</sequence>
<reference evidence="3 4" key="1">
    <citation type="submission" date="2016-10" db="EMBL/GenBank/DDBJ databases">
        <authorList>
            <person name="de Groot N.N."/>
        </authorList>
    </citation>
    <scope>NUCLEOTIDE SEQUENCE [LARGE SCALE GENOMIC DNA]</scope>
    <source>
        <strain evidence="3 4">BS3776</strain>
    </source>
</reference>
<dbReference type="GO" id="GO:0003677">
    <property type="term" value="F:DNA binding"/>
    <property type="evidence" value="ECO:0007669"/>
    <property type="project" value="InterPro"/>
</dbReference>
<protein>
    <submittedName>
        <fullName evidence="2">Site-specific integrase</fullName>
    </submittedName>
</protein>
<reference evidence="2 5" key="2">
    <citation type="submission" date="2019-09" db="EMBL/GenBank/DDBJ databases">
        <title>Draft genome sequences of 48 bacterial type strains from the CCUG.</title>
        <authorList>
            <person name="Tunovic T."/>
            <person name="Pineiro-Iglesias B."/>
            <person name="Unosson C."/>
            <person name="Inganas E."/>
            <person name="Ohlen M."/>
            <person name="Cardew S."/>
            <person name="Jensie-Markopoulos S."/>
            <person name="Salva-Serra F."/>
            <person name="Jaen-Luchoro D."/>
            <person name="Karlsson R."/>
            <person name="Svensson-Stadler L."/>
            <person name="Chun J."/>
            <person name="Moore E."/>
        </authorList>
    </citation>
    <scope>NUCLEOTIDE SEQUENCE [LARGE SCALE GENOMIC DNA]</scope>
    <source>
        <strain evidence="2 5">CCUG 53116</strain>
    </source>
</reference>
<evidence type="ECO:0000313" key="2">
    <source>
        <dbReference type="EMBL" id="KAB0483811.1"/>
    </source>
</evidence>
<accession>A0A1H0JD44</accession>
<dbReference type="SUPFAM" id="SSF56349">
    <property type="entry name" value="DNA breaking-rejoining enzymes"/>
    <property type="match status" value="1"/>
</dbReference>
<dbReference type="Gene3D" id="1.10.443.10">
    <property type="entry name" value="Intergrase catalytic core"/>
    <property type="match status" value="1"/>
</dbReference>
<dbReference type="AlphaFoldDB" id="A0A1H0JD44"/>
<dbReference type="EMBL" id="LT629709">
    <property type="protein sequence ID" value="SDO41453.1"/>
    <property type="molecule type" value="Genomic_DNA"/>
</dbReference>
<evidence type="ECO:0000313" key="5">
    <source>
        <dbReference type="Proteomes" id="UP000460142"/>
    </source>
</evidence>
<dbReference type="EMBL" id="VZPS01000013">
    <property type="protein sequence ID" value="KAB0483811.1"/>
    <property type="molecule type" value="Genomic_DNA"/>
</dbReference>
<evidence type="ECO:0000313" key="4">
    <source>
        <dbReference type="Proteomes" id="UP000198549"/>
    </source>
</evidence>
<dbReference type="GO" id="GO:0015074">
    <property type="term" value="P:DNA integration"/>
    <property type="evidence" value="ECO:0007669"/>
    <property type="project" value="InterPro"/>
</dbReference>
<dbReference type="InterPro" id="IPR013762">
    <property type="entry name" value="Integrase-like_cat_sf"/>
</dbReference>
<evidence type="ECO:0000256" key="1">
    <source>
        <dbReference type="ARBA" id="ARBA00023172"/>
    </source>
</evidence>
<keyword evidence="1" id="KW-0233">DNA recombination</keyword>
<gene>
    <name evidence="2" type="ORF">F7R15_19345</name>
    <name evidence="3" type="ORF">SAMN04490202_0813</name>
</gene>
<evidence type="ECO:0000313" key="3">
    <source>
        <dbReference type="EMBL" id="SDO41453.1"/>
    </source>
</evidence>
<name>A0A1H0JD44_PSERE</name>
<dbReference type="RefSeq" id="WP_139315783.1">
    <property type="nucleotide sequence ID" value="NZ_LT629709.1"/>
</dbReference>
<dbReference type="OrthoDB" id="8533280at2"/>
<proteinExistence type="predicted"/>